<dbReference type="PRINTS" id="PR00038">
    <property type="entry name" value="HTHLUXR"/>
</dbReference>
<evidence type="ECO:0000259" key="5">
    <source>
        <dbReference type="PROSITE" id="PS50043"/>
    </source>
</evidence>
<dbReference type="CDD" id="cd06170">
    <property type="entry name" value="LuxR_C_like"/>
    <property type="match status" value="1"/>
</dbReference>
<dbReference type="InterPro" id="IPR016032">
    <property type="entry name" value="Sig_transdc_resp-reg_C-effctor"/>
</dbReference>
<dbReference type="GO" id="GO:0006355">
    <property type="term" value="P:regulation of DNA-templated transcription"/>
    <property type="evidence" value="ECO:0007669"/>
    <property type="project" value="InterPro"/>
</dbReference>
<name>A0A0A1YJK1_9PSED</name>
<evidence type="ECO:0000313" key="8">
    <source>
        <dbReference type="Proteomes" id="UP000030063"/>
    </source>
</evidence>
<gene>
    <name evidence="7" type="ORF">TMS3_0111235</name>
</gene>
<evidence type="ECO:0000256" key="3">
    <source>
        <dbReference type="ARBA" id="ARBA00023163"/>
    </source>
</evidence>
<dbReference type="InterPro" id="IPR011006">
    <property type="entry name" value="CheY-like_superfamily"/>
</dbReference>
<dbReference type="EMBL" id="AWSQ01000002">
    <property type="protein sequence ID" value="KFX70070.1"/>
    <property type="molecule type" value="Genomic_DNA"/>
</dbReference>
<dbReference type="GO" id="GO:0000160">
    <property type="term" value="P:phosphorelay signal transduction system"/>
    <property type="evidence" value="ECO:0007669"/>
    <property type="project" value="InterPro"/>
</dbReference>
<dbReference type="InterPro" id="IPR001789">
    <property type="entry name" value="Sig_transdc_resp-reg_receiver"/>
</dbReference>
<organism evidence="7 8">
    <name type="scientific">Pseudomonas taeanensis MS-3</name>
    <dbReference type="NCBI Taxonomy" id="1395571"/>
    <lineage>
        <taxon>Bacteria</taxon>
        <taxon>Pseudomonadati</taxon>
        <taxon>Pseudomonadota</taxon>
        <taxon>Gammaproteobacteria</taxon>
        <taxon>Pseudomonadales</taxon>
        <taxon>Pseudomonadaceae</taxon>
        <taxon>Pseudomonas</taxon>
    </lineage>
</organism>
<dbReference type="SUPFAM" id="SSF46894">
    <property type="entry name" value="C-terminal effector domain of the bipartite response regulators"/>
    <property type="match status" value="1"/>
</dbReference>
<dbReference type="SMART" id="SM00421">
    <property type="entry name" value="HTH_LUXR"/>
    <property type="match status" value="1"/>
</dbReference>
<dbReference type="Gene3D" id="1.10.10.10">
    <property type="entry name" value="Winged helix-like DNA-binding domain superfamily/Winged helix DNA-binding domain"/>
    <property type="match status" value="1"/>
</dbReference>
<keyword evidence="4" id="KW-0597">Phosphoprotein</keyword>
<reference evidence="7 8" key="1">
    <citation type="journal article" date="2014" name="Genome Announc.">
        <title>Draft Genome Sequence of Petroleum Oil-Degrading Marine Bacterium Pseudomonas taeanensis Strain MS-3, Isolated from a Crude Oil-Contaminated Seashore.</title>
        <authorList>
            <person name="Lee S.Y."/>
            <person name="Kim S.H."/>
            <person name="Lee D.G."/>
            <person name="Shin S."/>
            <person name="Yun S.H."/>
            <person name="Choi C.W."/>
            <person name="Chung Y.H."/>
            <person name="Choi J.S."/>
            <person name="Kahng H.Y."/>
            <person name="Kim S.I."/>
        </authorList>
    </citation>
    <scope>NUCLEOTIDE SEQUENCE [LARGE SCALE GENOMIC DNA]</scope>
    <source>
        <strain evidence="7 8">MS-3</strain>
    </source>
</reference>
<dbReference type="PANTHER" id="PTHR44688">
    <property type="entry name" value="DNA-BINDING TRANSCRIPTIONAL ACTIVATOR DEVR_DOSR"/>
    <property type="match status" value="1"/>
</dbReference>
<dbReference type="STRING" id="1395571.TMS3_0111235"/>
<evidence type="ECO:0000256" key="1">
    <source>
        <dbReference type="ARBA" id="ARBA00023015"/>
    </source>
</evidence>
<dbReference type="GO" id="GO:0003677">
    <property type="term" value="F:DNA binding"/>
    <property type="evidence" value="ECO:0007669"/>
    <property type="project" value="UniProtKB-KW"/>
</dbReference>
<dbReference type="OrthoDB" id="9802186at2"/>
<keyword evidence="3" id="KW-0804">Transcription</keyword>
<accession>A0A0A1YJK1</accession>
<comment type="caution">
    <text evidence="7">The sequence shown here is derived from an EMBL/GenBank/DDBJ whole genome shotgun (WGS) entry which is preliminary data.</text>
</comment>
<keyword evidence="1" id="KW-0805">Transcription regulation</keyword>
<dbReference type="PROSITE" id="PS50043">
    <property type="entry name" value="HTH_LUXR_2"/>
    <property type="match status" value="1"/>
</dbReference>
<protein>
    <submittedName>
        <fullName evidence="7">LuxR family transcriptional regulator</fullName>
    </submittedName>
</protein>
<evidence type="ECO:0000259" key="6">
    <source>
        <dbReference type="PROSITE" id="PS50110"/>
    </source>
</evidence>
<evidence type="ECO:0000256" key="4">
    <source>
        <dbReference type="PROSITE-ProRule" id="PRU00169"/>
    </source>
</evidence>
<dbReference type="PROSITE" id="PS00622">
    <property type="entry name" value="HTH_LUXR_1"/>
    <property type="match status" value="1"/>
</dbReference>
<evidence type="ECO:0000256" key="2">
    <source>
        <dbReference type="ARBA" id="ARBA00023125"/>
    </source>
</evidence>
<dbReference type="Proteomes" id="UP000030063">
    <property type="component" value="Unassembled WGS sequence"/>
</dbReference>
<dbReference type="Gene3D" id="3.40.50.2300">
    <property type="match status" value="1"/>
</dbReference>
<feature type="domain" description="HTH luxR-type" evidence="5">
    <location>
        <begin position="137"/>
        <end position="202"/>
    </location>
</feature>
<dbReference type="Pfam" id="PF00072">
    <property type="entry name" value="Response_reg"/>
    <property type="match status" value="1"/>
</dbReference>
<sequence length="205" mass="22315">MNQQSPVVYLLDDDPDVREGLALLLRSVGLRSEAYASSAEFIGGYAPHAIGCLILDIRMPGESGLQLLDRLSAEHIDLPVIILTGHGDLAACRRAFRSGAVEFLSKPADEGELIEAVQGAVRAHIRSREKAGVSRQAQARLARLTEREGEVLAMIVDGLSNKQIARELALSPRTVESHRANLFEKLEVDSLAQLVRLYLTALAPE</sequence>
<dbReference type="Pfam" id="PF00196">
    <property type="entry name" value="GerE"/>
    <property type="match status" value="1"/>
</dbReference>
<keyword evidence="8" id="KW-1185">Reference proteome</keyword>
<dbReference type="InterPro" id="IPR000792">
    <property type="entry name" value="Tscrpt_reg_LuxR_C"/>
</dbReference>
<evidence type="ECO:0000313" key="7">
    <source>
        <dbReference type="EMBL" id="KFX70070.1"/>
    </source>
</evidence>
<keyword evidence="2" id="KW-0238">DNA-binding</keyword>
<feature type="modified residue" description="4-aspartylphosphate" evidence="4">
    <location>
        <position position="56"/>
    </location>
</feature>
<dbReference type="AlphaFoldDB" id="A0A0A1YJK1"/>
<dbReference type="PROSITE" id="PS50110">
    <property type="entry name" value="RESPONSE_REGULATORY"/>
    <property type="match status" value="1"/>
</dbReference>
<proteinExistence type="predicted"/>
<feature type="domain" description="Response regulatory" evidence="6">
    <location>
        <begin position="7"/>
        <end position="121"/>
    </location>
</feature>
<dbReference type="SUPFAM" id="SSF52172">
    <property type="entry name" value="CheY-like"/>
    <property type="match status" value="1"/>
</dbReference>
<dbReference type="PANTHER" id="PTHR44688:SF16">
    <property type="entry name" value="DNA-BINDING TRANSCRIPTIONAL ACTIVATOR DEVR_DOSR"/>
    <property type="match status" value="1"/>
</dbReference>
<dbReference type="eggNOG" id="COG4566">
    <property type="taxonomic scope" value="Bacteria"/>
</dbReference>
<dbReference type="InterPro" id="IPR036388">
    <property type="entry name" value="WH-like_DNA-bd_sf"/>
</dbReference>
<dbReference type="SMART" id="SM00448">
    <property type="entry name" value="REC"/>
    <property type="match status" value="1"/>
</dbReference>